<dbReference type="KEGG" id="vvu:VV1_3185"/>
<proteinExistence type="predicted"/>
<keyword evidence="1" id="KW-0472">Membrane</keyword>
<name>A0A3Q0L837_VIBVU</name>
<dbReference type="AlphaFoldDB" id="A0A3Q0L837"/>
<evidence type="ECO:0000313" key="2">
    <source>
        <dbReference type="EMBL" id="AAO11500.1"/>
    </source>
</evidence>
<keyword evidence="1" id="KW-1133">Transmembrane helix</keyword>
<organism evidence="2 3">
    <name type="scientific">Vibrio vulnificus (strain CMCP6)</name>
    <dbReference type="NCBI Taxonomy" id="216895"/>
    <lineage>
        <taxon>Bacteria</taxon>
        <taxon>Pseudomonadati</taxon>
        <taxon>Pseudomonadota</taxon>
        <taxon>Gammaproteobacteria</taxon>
        <taxon>Vibrionales</taxon>
        <taxon>Vibrionaceae</taxon>
        <taxon>Vibrio</taxon>
    </lineage>
</organism>
<dbReference type="Proteomes" id="UP000002275">
    <property type="component" value="Chromosome I"/>
</dbReference>
<evidence type="ECO:0000313" key="3">
    <source>
        <dbReference type="Proteomes" id="UP000002275"/>
    </source>
</evidence>
<keyword evidence="1" id="KW-0812">Transmembrane</keyword>
<dbReference type="EMBL" id="AE016795">
    <property type="protein sequence ID" value="AAO11500.1"/>
    <property type="molecule type" value="Genomic_DNA"/>
</dbReference>
<reference evidence="3" key="1">
    <citation type="submission" date="2002-12" db="EMBL/GenBank/DDBJ databases">
        <title>Complete genome sequence of Vibrio vulnificus CMCP6.</title>
        <authorList>
            <person name="Rhee J.H."/>
            <person name="Kim S.Y."/>
            <person name="Chung S.S."/>
            <person name="Kim J.J."/>
            <person name="Moon Y.H."/>
            <person name="Jeong H."/>
            <person name="Choy H.E."/>
        </authorList>
    </citation>
    <scope>NUCLEOTIDE SEQUENCE [LARGE SCALE GENOMIC DNA]</scope>
    <source>
        <strain evidence="3">CMCP6</strain>
    </source>
</reference>
<protein>
    <submittedName>
        <fullName evidence="2">Uncharacterized protein</fullName>
    </submittedName>
</protein>
<feature type="transmembrane region" description="Helical" evidence="1">
    <location>
        <begin position="78"/>
        <end position="98"/>
    </location>
</feature>
<evidence type="ECO:0000256" key="1">
    <source>
        <dbReference type="SAM" id="Phobius"/>
    </source>
</evidence>
<sequence length="101" mass="11765">MPVLLKKRRTVDQIAAAIRSRNHIDDFPSAERLKLYEQWKLGMTSRILDGIFLYQDKRTKIELYELEQAISYGYKRQLILFSLKVAAIFAATTAVYVIQLV</sequence>
<reference evidence="2 3" key="2">
    <citation type="journal article" date="2003" name="Infect. Immun.">
        <title>Characterization and pathogenic significance of Vibrio vulnificus antigens preferentially expressed in septicemic patients.</title>
        <authorList>
            <person name="Kim Y.R."/>
            <person name="Lee S.E."/>
            <person name="Kim C.M."/>
            <person name="Kim S.Y."/>
            <person name="Shin E.K."/>
            <person name="Shin D.H."/>
            <person name="Chung S.S."/>
            <person name="Choy H.E."/>
            <person name="Progulske-Fox A."/>
            <person name="Hillman J.D."/>
            <person name="Handfield M."/>
            <person name="Rhee J.H."/>
        </authorList>
    </citation>
    <scope>NUCLEOTIDE SEQUENCE [LARGE SCALE GENOMIC DNA]</scope>
    <source>
        <strain evidence="2 3">CMCP6</strain>
    </source>
</reference>
<reference evidence="2 3" key="3">
    <citation type="journal article" date="2011" name="Mol. Syst. Biol.">
        <title>Integrative genome-scale metabolic analysis of Vibrio vulnificus for drug targeting and discovery.</title>
        <authorList>
            <person name="Kim H.U."/>
            <person name="Kim S.Y."/>
            <person name="Jeong H."/>
            <person name="Kim T.Y."/>
            <person name="Kim J.J."/>
            <person name="Choy H.E."/>
            <person name="Yi K.Y."/>
            <person name="Rhee J.H."/>
            <person name="Lee S.Y."/>
        </authorList>
    </citation>
    <scope>NUCLEOTIDE SEQUENCE [LARGE SCALE GENOMIC DNA]</scope>
    <source>
        <strain evidence="2 3">CMCP6</strain>
    </source>
</reference>
<gene>
    <name evidence="2" type="ordered locus">VV1_3185</name>
</gene>
<accession>A0A3Q0L837</accession>